<feature type="non-terminal residue" evidence="4">
    <location>
        <position position="329"/>
    </location>
</feature>
<dbReference type="EMBL" id="QMQA01000061">
    <property type="protein sequence ID" value="RLE14094.1"/>
    <property type="molecule type" value="Genomic_DNA"/>
</dbReference>
<dbReference type="Gene3D" id="3.40.50.300">
    <property type="entry name" value="P-loop containing nucleotide triphosphate hydrolases"/>
    <property type="match status" value="1"/>
</dbReference>
<reference evidence="4 5" key="1">
    <citation type="submission" date="2018-06" db="EMBL/GenBank/DDBJ databases">
        <title>Extensive metabolic versatility and redundancy in microbially diverse, dynamic hydrothermal sediments.</title>
        <authorList>
            <person name="Dombrowski N."/>
            <person name="Teske A."/>
            <person name="Baker B.J."/>
        </authorList>
    </citation>
    <scope>NUCLEOTIDE SEQUENCE [LARGE SCALE GENOMIC DNA]</scope>
    <source>
        <strain evidence="4">B3_G15</strain>
    </source>
</reference>
<dbReference type="InterPro" id="IPR041685">
    <property type="entry name" value="AAA_GajA/Old/RecF-like"/>
</dbReference>
<name>A0A662DE56_UNCAE</name>
<accession>A0A662DE56</accession>
<evidence type="ECO:0000313" key="5">
    <source>
        <dbReference type="Proteomes" id="UP000280417"/>
    </source>
</evidence>
<dbReference type="Pfam" id="PF13175">
    <property type="entry name" value="AAA_15"/>
    <property type="match status" value="1"/>
</dbReference>
<feature type="compositionally biased region" description="Basic and acidic residues" evidence="2">
    <location>
        <begin position="154"/>
        <end position="170"/>
    </location>
</feature>
<keyword evidence="1" id="KW-0175">Coiled coil</keyword>
<evidence type="ECO:0000256" key="2">
    <source>
        <dbReference type="SAM" id="MobiDB-lite"/>
    </source>
</evidence>
<dbReference type="Proteomes" id="UP000280417">
    <property type="component" value="Unassembled WGS sequence"/>
</dbReference>
<dbReference type="AlphaFoldDB" id="A0A662DE56"/>
<evidence type="ECO:0000256" key="1">
    <source>
        <dbReference type="SAM" id="Coils"/>
    </source>
</evidence>
<comment type="caution">
    <text evidence="4">The sequence shown here is derived from an EMBL/GenBank/DDBJ whole genome shotgun (WGS) entry which is preliminary data.</text>
</comment>
<feature type="domain" description="Endonuclease GajA/Old nuclease/RecF-like AAA" evidence="3">
    <location>
        <begin position="1"/>
        <end position="297"/>
    </location>
</feature>
<dbReference type="InterPro" id="IPR027417">
    <property type="entry name" value="P-loop_NTPase"/>
</dbReference>
<sequence>MRIKEINVRDYGPVKNFYIRCEDINIIYGRNEAGKTALIDAITGALFHKKSIFPGQDRFEKNSPSLFKKNVSLVLEHLGKEYIFPGSFKFEQIVNLPHYHLARLFIIRSGDLTLSEDEKWQDRIKEFLSGTPVNIERIKEKIGEEVGLTPGGDWSDRQPARKKSQVKEKEERRKDLIAAIERLQQVHQKEKALRDKLQERRVLREKNNRIKLLRAYLRNKRIKEAFLDWSRQKIFFLDYERYLDEDLKLWRQKERELHSLLDLKQNCQKDLQEIEKELQKIKEEEDTLREEKENLINQKDRATALSLFRDAEELPVYKKDIARGVLKLP</sequence>
<feature type="region of interest" description="Disordered" evidence="2">
    <location>
        <begin position="146"/>
        <end position="170"/>
    </location>
</feature>
<dbReference type="SUPFAM" id="SSF52540">
    <property type="entry name" value="P-loop containing nucleoside triphosphate hydrolases"/>
    <property type="match status" value="1"/>
</dbReference>
<gene>
    <name evidence="4" type="ORF">DRJ04_03050</name>
</gene>
<proteinExistence type="predicted"/>
<feature type="coiled-coil region" evidence="1">
    <location>
        <begin position="257"/>
        <end position="305"/>
    </location>
</feature>
<protein>
    <recommendedName>
        <fullName evidence="3">Endonuclease GajA/Old nuclease/RecF-like AAA domain-containing protein</fullName>
    </recommendedName>
</protein>
<evidence type="ECO:0000259" key="3">
    <source>
        <dbReference type="Pfam" id="PF13175"/>
    </source>
</evidence>
<organism evidence="4 5">
    <name type="scientific">Aerophobetes bacterium</name>
    <dbReference type="NCBI Taxonomy" id="2030807"/>
    <lineage>
        <taxon>Bacteria</taxon>
        <taxon>Candidatus Aerophobota</taxon>
    </lineage>
</organism>
<evidence type="ECO:0000313" key="4">
    <source>
        <dbReference type="EMBL" id="RLE14094.1"/>
    </source>
</evidence>